<reference evidence="1 2" key="1">
    <citation type="journal article" date="2014" name="BMC Genomics">
        <title>Comparison of environmental and isolate Sulfobacillus genomes reveals diverse carbon, sulfur, nitrogen, and hydrogen metabolisms.</title>
        <authorList>
            <person name="Justice N.B."/>
            <person name="Norman A."/>
            <person name="Brown C.T."/>
            <person name="Singh A."/>
            <person name="Thomas B.C."/>
            <person name="Banfield J.F."/>
        </authorList>
    </citation>
    <scope>NUCLEOTIDE SEQUENCE [LARGE SCALE GENOMIC DNA]</scope>
    <source>
        <strain evidence="1">AMDSBA4</strain>
    </source>
</reference>
<evidence type="ECO:0000313" key="2">
    <source>
        <dbReference type="Proteomes" id="UP000242972"/>
    </source>
</evidence>
<sequence length="61" mass="7101">MTRNKNCDATLQNVITFVKQQMIRYHQAHRRIHAARALVEHVDSIAKKRSARNDVAHRASH</sequence>
<name>A0A2T2XH14_9FIRM</name>
<dbReference type="AlphaFoldDB" id="A0A2T2XH14"/>
<gene>
    <name evidence="1" type="ORF">C7B46_08125</name>
</gene>
<protein>
    <submittedName>
        <fullName evidence="1">Uncharacterized protein</fullName>
    </submittedName>
</protein>
<accession>A0A2T2XH14</accession>
<evidence type="ECO:0000313" key="1">
    <source>
        <dbReference type="EMBL" id="PSR33805.1"/>
    </source>
</evidence>
<proteinExistence type="predicted"/>
<dbReference type="Proteomes" id="UP000242972">
    <property type="component" value="Unassembled WGS sequence"/>
</dbReference>
<organism evidence="1 2">
    <name type="scientific">Sulfobacillus benefaciens</name>
    <dbReference type="NCBI Taxonomy" id="453960"/>
    <lineage>
        <taxon>Bacteria</taxon>
        <taxon>Bacillati</taxon>
        <taxon>Bacillota</taxon>
        <taxon>Clostridia</taxon>
        <taxon>Eubacteriales</taxon>
        <taxon>Clostridiales Family XVII. Incertae Sedis</taxon>
        <taxon>Sulfobacillus</taxon>
    </lineage>
</organism>
<dbReference type="EMBL" id="PXYW01000016">
    <property type="protein sequence ID" value="PSR33805.1"/>
    <property type="molecule type" value="Genomic_DNA"/>
</dbReference>
<comment type="caution">
    <text evidence="1">The sequence shown here is derived from an EMBL/GenBank/DDBJ whole genome shotgun (WGS) entry which is preliminary data.</text>
</comment>